<reference evidence="2 3" key="1">
    <citation type="submission" date="2006-08" db="EMBL/GenBank/DDBJ databases">
        <title>Complete sequence of Maricaulis maris MCS10.</title>
        <authorList>
            <consortium name="US DOE Joint Genome Institute"/>
            <person name="Copeland A."/>
            <person name="Lucas S."/>
            <person name="Lapidus A."/>
            <person name="Barry K."/>
            <person name="Detter J.C."/>
            <person name="Glavina del Rio T."/>
            <person name="Hammon N."/>
            <person name="Israni S."/>
            <person name="Dalin E."/>
            <person name="Tice H."/>
            <person name="Pitluck S."/>
            <person name="Saunders E."/>
            <person name="Brettin T."/>
            <person name="Bruce D."/>
            <person name="Han C."/>
            <person name="Tapia R."/>
            <person name="Gilna P."/>
            <person name="Schmutz J."/>
            <person name="Larimer F."/>
            <person name="Land M."/>
            <person name="Hauser L."/>
            <person name="Kyrpides N."/>
            <person name="Mikhailova N."/>
            <person name="Viollier P."/>
            <person name="Stephens C."/>
            <person name="Richardson P."/>
        </authorList>
    </citation>
    <scope>NUCLEOTIDE SEQUENCE [LARGE SCALE GENOMIC DNA]</scope>
    <source>
        <strain evidence="2 3">MCS10</strain>
    </source>
</reference>
<dbReference type="STRING" id="394221.Mmar10_1693"/>
<dbReference type="Gene3D" id="2.40.30.170">
    <property type="match status" value="1"/>
</dbReference>
<protein>
    <submittedName>
        <fullName evidence="2">Efflux transporter, RND family, MFP subunit</fullName>
    </submittedName>
</protein>
<organism evidence="2 3">
    <name type="scientific">Maricaulis maris (strain MCS10)</name>
    <name type="common">Caulobacter maris</name>
    <dbReference type="NCBI Taxonomy" id="394221"/>
    <lineage>
        <taxon>Bacteria</taxon>
        <taxon>Pseudomonadati</taxon>
        <taxon>Pseudomonadota</taxon>
        <taxon>Alphaproteobacteria</taxon>
        <taxon>Maricaulales</taxon>
        <taxon>Maricaulaceae</taxon>
        <taxon>Maricaulis</taxon>
    </lineage>
</organism>
<dbReference type="Gene3D" id="2.40.420.20">
    <property type="match status" value="1"/>
</dbReference>
<keyword evidence="1" id="KW-1133">Transmembrane helix</keyword>
<dbReference type="GO" id="GO:1990281">
    <property type="term" value="C:efflux pump complex"/>
    <property type="evidence" value="ECO:0007669"/>
    <property type="project" value="TreeGrafter"/>
</dbReference>
<dbReference type="KEGG" id="mmr:Mmar10_1693"/>
<keyword evidence="1" id="KW-0472">Membrane</keyword>
<dbReference type="GO" id="GO:0015562">
    <property type="term" value="F:efflux transmembrane transporter activity"/>
    <property type="evidence" value="ECO:0007669"/>
    <property type="project" value="TreeGrafter"/>
</dbReference>
<keyword evidence="1" id="KW-0812">Transmembrane</keyword>
<dbReference type="Gene3D" id="2.40.50.100">
    <property type="match status" value="1"/>
</dbReference>
<proteinExistence type="predicted"/>
<dbReference type="Gene3D" id="1.10.287.470">
    <property type="entry name" value="Helix hairpin bin"/>
    <property type="match status" value="1"/>
</dbReference>
<dbReference type="AlphaFoldDB" id="Q0AP02"/>
<dbReference type="RefSeq" id="WP_011643632.1">
    <property type="nucleotide sequence ID" value="NC_008347.1"/>
</dbReference>
<evidence type="ECO:0000256" key="1">
    <source>
        <dbReference type="SAM" id="Phobius"/>
    </source>
</evidence>
<dbReference type="EMBL" id="CP000449">
    <property type="protein sequence ID" value="ABI65985.1"/>
    <property type="molecule type" value="Genomic_DNA"/>
</dbReference>
<sequence>MTSSGPVSTDRETRAFPWAVVAIIAAVGLVLAGALIIWRSGLFVATLDADRVVLGQARSELFAPEVTVPGVVIDMTNTALPSSESGSVSEIHFRNGDPVTSGEVVLLLRNPALEREIADSLVRLGRDSLAIEAQIADLNRRVSDARSQLREISFRKRQAETELERNLVLEQRGFASPARMARLRDEVAFYAAEELDASNVLNAARLDADRRSERLNAAQARLERLSQSIADRLDGLAIRAPGDGQISGLALSVGEPVVAGDVLFTLTEGRPDRVTAQVMESAVHNLSVGLNARLREPHSGELRIEAIDPQARDGIVDVRLIFVSAVPGNLRAGQMVQVAIETEEPRMAITVPFGELVGPDTVWVYNDQSGEAVPRAVRVGRRAGSRIEIVDGLSGDETILVSAPRPVDGLSSVRIRARANP</sequence>
<keyword evidence="3" id="KW-1185">Reference proteome</keyword>
<dbReference type="eggNOG" id="COG0845">
    <property type="taxonomic scope" value="Bacteria"/>
</dbReference>
<gene>
    <name evidence="2" type="ordered locus">Mmar10_1693</name>
</gene>
<dbReference type="PANTHER" id="PTHR30469">
    <property type="entry name" value="MULTIDRUG RESISTANCE PROTEIN MDTA"/>
    <property type="match status" value="1"/>
</dbReference>
<dbReference type="OrthoDB" id="9811754at2"/>
<accession>Q0AP02</accession>
<evidence type="ECO:0000313" key="2">
    <source>
        <dbReference type="EMBL" id="ABI65985.1"/>
    </source>
</evidence>
<name>Q0AP02_MARMM</name>
<feature type="transmembrane region" description="Helical" evidence="1">
    <location>
        <begin position="15"/>
        <end position="38"/>
    </location>
</feature>
<dbReference type="PANTHER" id="PTHR30469:SF15">
    <property type="entry name" value="HLYD FAMILY OF SECRETION PROTEINS"/>
    <property type="match status" value="1"/>
</dbReference>
<dbReference type="HOGENOM" id="CLU_018816_16_1_5"/>
<evidence type="ECO:0000313" key="3">
    <source>
        <dbReference type="Proteomes" id="UP000001964"/>
    </source>
</evidence>
<dbReference type="Proteomes" id="UP000001964">
    <property type="component" value="Chromosome"/>
</dbReference>